<dbReference type="PANTHER" id="PTHR15264">
    <property type="entry name" value="PROGRAMMED CELL DEATH PROTEIN 1"/>
    <property type="match status" value="1"/>
</dbReference>
<dbReference type="Proteomes" id="UP000289886">
    <property type="component" value="Unassembled WGS sequence"/>
</dbReference>
<accession>A0A444U292</accession>
<dbReference type="GO" id="GO:0009897">
    <property type="term" value="C:external side of plasma membrane"/>
    <property type="evidence" value="ECO:0007669"/>
    <property type="project" value="TreeGrafter"/>
</dbReference>
<evidence type="ECO:0000313" key="4">
    <source>
        <dbReference type="EMBL" id="RXM29284.1"/>
    </source>
</evidence>
<evidence type="ECO:0000313" key="5">
    <source>
        <dbReference type="Proteomes" id="UP000289886"/>
    </source>
</evidence>
<evidence type="ECO:0000259" key="3">
    <source>
        <dbReference type="Pfam" id="PF07686"/>
    </source>
</evidence>
<feature type="signal peptide" evidence="2">
    <location>
        <begin position="1"/>
        <end position="18"/>
    </location>
</feature>
<dbReference type="Gene3D" id="2.60.40.10">
    <property type="entry name" value="Immunoglobulins"/>
    <property type="match status" value="1"/>
</dbReference>
<feature type="chain" id="PRO_5019419597" description="Immunoglobulin V-set domain-containing protein" evidence="2">
    <location>
        <begin position="19"/>
        <end position="406"/>
    </location>
</feature>
<name>A0A444U292_ACIRT</name>
<evidence type="ECO:0000256" key="1">
    <source>
        <dbReference type="SAM" id="Phobius"/>
    </source>
</evidence>
<feature type="transmembrane region" description="Helical" evidence="1">
    <location>
        <begin position="301"/>
        <end position="325"/>
    </location>
</feature>
<keyword evidence="1" id="KW-0812">Transmembrane</keyword>
<dbReference type="GO" id="GO:0050777">
    <property type="term" value="P:negative regulation of immune response"/>
    <property type="evidence" value="ECO:0007669"/>
    <property type="project" value="InterPro"/>
</dbReference>
<keyword evidence="1" id="KW-1133">Transmembrane helix</keyword>
<dbReference type="AlphaFoldDB" id="A0A444U292"/>
<proteinExistence type="predicted"/>
<dbReference type="PANTHER" id="PTHR15264:SF2">
    <property type="entry name" value="PROGRAMMED CELL DEATH PROTEIN 1"/>
    <property type="match status" value="1"/>
</dbReference>
<dbReference type="EMBL" id="SCEB01215488">
    <property type="protein sequence ID" value="RXM29284.1"/>
    <property type="molecule type" value="Genomic_DNA"/>
</dbReference>
<dbReference type="InterPro" id="IPR042379">
    <property type="entry name" value="PDCD1"/>
</dbReference>
<dbReference type="InterPro" id="IPR036179">
    <property type="entry name" value="Ig-like_dom_sf"/>
</dbReference>
<dbReference type="GO" id="GO:0070234">
    <property type="term" value="P:positive regulation of T cell apoptotic process"/>
    <property type="evidence" value="ECO:0007669"/>
    <property type="project" value="TreeGrafter"/>
</dbReference>
<dbReference type="Pfam" id="PF07686">
    <property type="entry name" value="V-set"/>
    <property type="match status" value="1"/>
</dbReference>
<reference evidence="4 5" key="1">
    <citation type="submission" date="2019-01" db="EMBL/GenBank/DDBJ databases">
        <title>Draft Genome and Complete Hox-Cluster Characterization of the Sterlet Sturgeon (Acipenser ruthenus).</title>
        <authorList>
            <person name="Wei Q."/>
        </authorList>
    </citation>
    <scope>NUCLEOTIDE SEQUENCE [LARGE SCALE GENOMIC DNA]</scope>
    <source>
        <strain evidence="4">WHYD16114868_AA</strain>
        <tissue evidence="4">Blood</tissue>
    </source>
</reference>
<sequence>MLLMLVFLLVSALWLLAGRRGHPQDTLLVSALWLLAGRRGHPQDTLLVSALWLLAGRRGHPQDTLLVSALWLLAGRRGHPQNTLLVSALWLLAGLRGHPQDTLLASLSTVVTGWTQGTSPGHAAALCLEWEADRSGGMGKVTRVISAVTSLLLLLIQQGDSQPSKLNFSSKEEGQILTLNFTFPKKLSATESMNLNLNKYQQKIAEINFKGGQGNTFNEKRLTFTWQGETQTATLYISGLIKNDSGVYQCNYVLNSKIEVSNSINLTVRTKESSYINQTDLSDPAGTADSHPQDHSIPQNALIAASVTVTALLLLVLSITVFLIWDRNKGTSSPQLDTIKRQQDSKPSQAMPVYSIKYGVLEFPRRDALPPAMMPDHNDHVEYATITFPAGQEGGSGGRHCWSHGR</sequence>
<dbReference type="InterPro" id="IPR013783">
    <property type="entry name" value="Ig-like_fold"/>
</dbReference>
<gene>
    <name evidence="4" type="ORF">EOD39_8919</name>
</gene>
<protein>
    <recommendedName>
        <fullName evidence="3">Immunoglobulin V-set domain-containing protein</fullName>
    </recommendedName>
</protein>
<keyword evidence="1" id="KW-0472">Membrane</keyword>
<evidence type="ECO:0000256" key="2">
    <source>
        <dbReference type="SAM" id="SignalP"/>
    </source>
</evidence>
<dbReference type="InterPro" id="IPR013106">
    <property type="entry name" value="Ig_V-set"/>
</dbReference>
<feature type="domain" description="Immunoglobulin V-set" evidence="3">
    <location>
        <begin position="171"/>
        <end position="268"/>
    </location>
</feature>
<comment type="caution">
    <text evidence="4">The sequence shown here is derived from an EMBL/GenBank/DDBJ whole genome shotgun (WGS) entry which is preliminary data.</text>
</comment>
<dbReference type="SUPFAM" id="SSF48726">
    <property type="entry name" value="Immunoglobulin"/>
    <property type="match status" value="1"/>
</dbReference>
<keyword evidence="5" id="KW-1185">Reference proteome</keyword>
<organism evidence="4 5">
    <name type="scientific">Acipenser ruthenus</name>
    <name type="common">Sterlet sturgeon</name>
    <dbReference type="NCBI Taxonomy" id="7906"/>
    <lineage>
        <taxon>Eukaryota</taxon>
        <taxon>Metazoa</taxon>
        <taxon>Chordata</taxon>
        <taxon>Craniata</taxon>
        <taxon>Vertebrata</taxon>
        <taxon>Euteleostomi</taxon>
        <taxon>Actinopterygii</taxon>
        <taxon>Chondrostei</taxon>
        <taxon>Acipenseriformes</taxon>
        <taxon>Acipenseridae</taxon>
        <taxon>Acipenser</taxon>
    </lineage>
</organism>
<keyword evidence="2" id="KW-0732">Signal</keyword>